<protein>
    <submittedName>
        <fullName evidence="1">Uncharacterized protein</fullName>
    </submittedName>
</protein>
<name>A0AAT9FNW5_9BACT</name>
<sequence>MSHALTIAILGLAAGVFQWLSPVMTTPNKETADQLPWPETFEGYLLTPLPMTAMEREFQRSFPGQIGNFRSGENQIILRRVTRATRKLHPATDCLKASGHRIGKASLYTDHQGGKWSGCEVSKAGQTFFVRECITSPNGKIWTDVSSWYWHAMMHPDSGPWLASTIISTSQY</sequence>
<evidence type="ECO:0000313" key="1">
    <source>
        <dbReference type="EMBL" id="BDS07686.1"/>
    </source>
</evidence>
<proteinExistence type="predicted"/>
<dbReference type="KEGG" id="osu:NT6N_27260"/>
<accession>A0AAT9FNW5</accession>
<organism evidence="1">
    <name type="scientific">Oceaniferula spumae</name>
    <dbReference type="NCBI Taxonomy" id="2979115"/>
    <lineage>
        <taxon>Bacteria</taxon>
        <taxon>Pseudomonadati</taxon>
        <taxon>Verrucomicrobiota</taxon>
        <taxon>Verrucomicrobiia</taxon>
        <taxon>Verrucomicrobiales</taxon>
        <taxon>Verrucomicrobiaceae</taxon>
        <taxon>Oceaniferula</taxon>
    </lineage>
</organism>
<reference evidence="1" key="1">
    <citation type="submission" date="2024-07" db="EMBL/GenBank/DDBJ databases">
        <title>Complete genome sequence of Verrucomicrobiaceae bacterium NT6N.</title>
        <authorList>
            <person name="Huang C."/>
            <person name="Takami H."/>
            <person name="Hamasaki K."/>
        </authorList>
    </citation>
    <scope>NUCLEOTIDE SEQUENCE</scope>
    <source>
        <strain evidence="1">NT6N</strain>
    </source>
</reference>
<dbReference type="AlphaFoldDB" id="A0AAT9FNW5"/>
<dbReference type="EMBL" id="AP026866">
    <property type="protein sequence ID" value="BDS07686.1"/>
    <property type="molecule type" value="Genomic_DNA"/>
</dbReference>
<gene>
    <name evidence="1" type="ORF">NT6N_27260</name>
</gene>